<dbReference type="InterPro" id="IPR010781">
    <property type="entry name" value="DUF1376"/>
</dbReference>
<feature type="region of interest" description="Disordered" evidence="1">
    <location>
        <begin position="80"/>
        <end position="152"/>
    </location>
</feature>
<dbReference type="EMBL" id="BAABRL010000019">
    <property type="protein sequence ID" value="GAA5497626.1"/>
    <property type="molecule type" value="Genomic_DNA"/>
</dbReference>
<accession>A0ABP9V4M6</accession>
<protein>
    <recommendedName>
        <fullName evidence="4">DUF1376 domain-containing protein</fullName>
    </recommendedName>
</protein>
<evidence type="ECO:0000313" key="2">
    <source>
        <dbReference type="EMBL" id="GAA5497626.1"/>
    </source>
</evidence>
<gene>
    <name evidence="2" type="ORF">Rhal01_03822</name>
</gene>
<organism evidence="2 3">
    <name type="scientific">Rubritalea halochordaticola</name>
    <dbReference type="NCBI Taxonomy" id="714537"/>
    <lineage>
        <taxon>Bacteria</taxon>
        <taxon>Pseudomonadati</taxon>
        <taxon>Verrucomicrobiota</taxon>
        <taxon>Verrucomicrobiia</taxon>
        <taxon>Verrucomicrobiales</taxon>
        <taxon>Rubritaleaceae</taxon>
        <taxon>Rubritalea</taxon>
    </lineage>
</organism>
<proteinExistence type="predicted"/>
<dbReference type="Pfam" id="PF07120">
    <property type="entry name" value="DUF1376"/>
    <property type="match status" value="1"/>
</dbReference>
<evidence type="ECO:0008006" key="4">
    <source>
        <dbReference type="Google" id="ProtNLM"/>
    </source>
</evidence>
<dbReference type="RefSeq" id="WP_346190097.1">
    <property type="nucleotide sequence ID" value="NZ_BAABRL010000019.1"/>
</dbReference>
<keyword evidence="3" id="KW-1185">Reference proteome</keyword>
<comment type="caution">
    <text evidence="2">The sequence shown here is derived from an EMBL/GenBank/DDBJ whole genome shotgun (WGS) entry which is preliminary data.</text>
</comment>
<feature type="compositionally biased region" description="Basic and acidic residues" evidence="1">
    <location>
        <begin position="86"/>
        <end position="103"/>
    </location>
</feature>
<evidence type="ECO:0000256" key="1">
    <source>
        <dbReference type="SAM" id="MobiDB-lite"/>
    </source>
</evidence>
<name>A0ABP9V4M6_9BACT</name>
<dbReference type="Proteomes" id="UP001424741">
    <property type="component" value="Unassembled WGS sequence"/>
</dbReference>
<sequence>MAREAAPAFQFYPKDYLCSDSVMEMSLAAQGVYARLLCKCWLSGSIPADPRKAARLIGYPDAWEEVQEALGLFYEDAEQPGRMRHSRLDEEREKQRKYSEKRARAARARWAKQSPPADDEPGAQDQESGQAEQKTGEGQTEMTKGANEQSGGDAYASDVHAFCCPDAVHMECSTSSSPTTIVVEREKKKRRRRAPKESDCEVYARSRAPDEWKEFAGSVGREFYGVYAGQDWYKQTGEDLLSNKKWKYVLQVRLEAELRKENERGKRYTQRKKHAASDRKTGGSSSPDKQPQRDKAGAGISVRSL</sequence>
<evidence type="ECO:0000313" key="3">
    <source>
        <dbReference type="Proteomes" id="UP001424741"/>
    </source>
</evidence>
<feature type="region of interest" description="Disordered" evidence="1">
    <location>
        <begin position="260"/>
        <end position="305"/>
    </location>
</feature>
<feature type="region of interest" description="Disordered" evidence="1">
    <location>
        <begin position="174"/>
        <end position="199"/>
    </location>
</feature>
<reference evidence="2 3" key="1">
    <citation type="submission" date="2024-02" db="EMBL/GenBank/DDBJ databases">
        <title>Rubritalea halochordaticola NBRC 107102.</title>
        <authorList>
            <person name="Ichikawa N."/>
            <person name="Katano-Makiyama Y."/>
            <person name="Hidaka K."/>
        </authorList>
    </citation>
    <scope>NUCLEOTIDE SEQUENCE [LARGE SCALE GENOMIC DNA]</scope>
    <source>
        <strain evidence="2 3">NBRC 107102</strain>
    </source>
</reference>
<feature type="compositionally biased region" description="Polar residues" evidence="1">
    <location>
        <begin position="125"/>
        <end position="150"/>
    </location>
</feature>